<organism evidence="9">
    <name type="scientific">Anaerobacillus isosaccharinicus</name>
    <dbReference type="NCBI Taxonomy" id="1532552"/>
    <lineage>
        <taxon>Bacteria</taxon>
        <taxon>Bacillati</taxon>
        <taxon>Bacillota</taxon>
        <taxon>Bacilli</taxon>
        <taxon>Bacillales</taxon>
        <taxon>Bacillaceae</taxon>
        <taxon>Anaerobacillus</taxon>
    </lineage>
</organism>
<dbReference type="InterPro" id="IPR020846">
    <property type="entry name" value="MFS_dom"/>
</dbReference>
<feature type="transmembrane region" description="Helical" evidence="7">
    <location>
        <begin position="248"/>
        <end position="267"/>
    </location>
</feature>
<evidence type="ECO:0000313" key="9">
    <source>
        <dbReference type="EMBL" id="OIJ22851.1"/>
    </source>
</evidence>
<dbReference type="InterPro" id="IPR036259">
    <property type="entry name" value="MFS_trans_sf"/>
</dbReference>
<feature type="domain" description="Major facilitator superfamily (MFS) profile" evidence="8">
    <location>
        <begin position="7"/>
        <end position="396"/>
    </location>
</feature>
<feature type="transmembrane region" description="Helical" evidence="7">
    <location>
        <begin position="279"/>
        <end position="297"/>
    </location>
</feature>
<keyword evidence="5 7" id="KW-1133">Transmembrane helix</keyword>
<evidence type="ECO:0000256" key="6">
    <source>
        <dbReference type="ARBA" id="ARBA00023136"/>
    </source>
</evidence>
<dbReference type="GO" id="GO:0022857">
    <property type="term" value="F:transmembrane transporter activity"/>
    <property type="evidence" value="ECO:0007669"/>
    <property type="project" value="InterPro"/>
</dbReference>
<keyword evidence="4 7" id="KW-0812">Transmembrane</keyword>
<evidence type="ECO:0000256" key="1">
    <source>
        <dbReference type="ARBA" id="ARBA00004651"/>
    </source>
</evidence>
<dbReference type="EMBL" id="LQXD01000020">
    <property type="protein sequence ID" value="OIJ22851.1"/>
    <property type="molecule type" value="Genomic_DNA"/>
</dbReference>
<dbReference type="SUPFAM" id="SSF103473">
    <property type="entry name" value="MFS general substrate transporter"/>
    <property type="match status" value="1"/>
</dbReference>
<feature type="transmembrane region" description="Helical" evidence="7">
    <location>
        <begin position="351"/>
        <end position="368"/>
    </location>
</feature>
<name>A0A1S2MDS2_9BACI</name>
<accession>A0A1S2MDS2</accession>
<feature type="transmembrane region" description="Helical" evidence="7">
    <location>
        <begin position="12"/>
        <end position="35"/>
    </location>
</feature>
<feature type="transmembrane region" description="Helical" evidence="7">
    <location>
        <begin position="135"/>
        <end position="153"/>
    </location>
</feature>
<reference evidence="9" key="1">
    <citation type="submission" date="2016-10" db="EMBL/GenBank/DDBJ databases">
        <title>Draft genome sequences of four alkaliphilic bacteria belonging to the Anaerobacillus genus.</title>
        <authorList>
            <person name="Bassil N.M."/>
            <person name="Lloyd J.R."/>
        </authorList>
    </citation>
    <scope>NUCLEOTIDE SEQUENCE [LARGE SCALE GENOMIC DNA]</scope>
    <source>
        <strain evidence="9">NB2006</strain>
    </source>
</reference>
<dbReference type="PANTHER" id="PTHR43414:SF3">
    <property type="entry name" value="LMO2377 PROTEIN"/>
    <property type="match status" value="1"/>
</dbReference>
<feature type="transmembrane region" description="Helical" evidence="7">
    <location>
        <begin position="165"/>
        <end position="185"/>
    </location>
</feature>
<feature type="transmembrane region" description="Helical" evidence="7">
    <location>
        <begin position="47"/>
        <end position="66"/>
    </location>
</feature>
<evidence type="ECO:0000256" key="3">
    <source>
        <dbReference type="ARBA" id="ARBA00022475"/>
    </source>
</evidence>
<dbReference type="Gene3D" id="1.20.1250.20">
    <property type="entry name" value="MFS general substrate transporter like domains"/>
    <property type="match status" value="2"/>
</dbReference>
<comment type="caution">
    <text evidence="9">The sequence shown here is derived from an EMBL/GenBank/DDBJ whole genome shotgun (WGS) entry which is preliminary data.</text>
</comment>
<evidence type="ECO:0000256" key="4">
    <source>
        <dbReference type="ARBA" id="ARBA00022692"/>
    </source>
</evidence>
<evidence type="ECO:0000256" key="7">
    <source>
        <dbReference type="SAM" id="Phobius"/>
    </source>
</evidence>
<keyword evidence="3" id="KW-1003">Cell membrane</keyword>
<dbReference type="PANTHER" id="PTHR43414">
    <property type="entry name" value="MULTIDRUG RESISTANCE PROTEIN MDTG"/>
    <property type="match status" value="1"/>
</dbReference>
<protein>
    <submittedName>
        <fullName evidence="9">MFS transporter</fullName>
    </submittedName>
</protein>
<evidence type="ECO:0000256" key="5">
    <source>
        <dbReference type="ARBA" id="ARBA00022989"/>
    </source>
</evidence>
<evidence type="ECO:0000259" key="8">
    <source>
        <dbReference type="PROSITE" id="PS50850"/>
    </source>
</evidence>
<gene>
    <name evidence="9" type="ORF">AWH56_04175</name>
</gene>
<feature type="transmembrane region" description="Helical" evidence="7">
    <location>
        <begin position="78"/>
        <end position="97"/>
    </location>
</feature>
<proteinExistence type="predicted"/>
<dbReference type="AlphaFoldDB" id="A0A1S2MDS2"/>
<dbReference type="InterPro" id="IPR011701">
    <property type="entry name" value="MFS"/>
</dbReference>
<feature type="transmembrane region" description="Helical" evidence="7">
    <location>
        <begin position="103"/>
        <end position="123"/>
    </location>
</feature>
<sequence>MKVKSRNLLIMWIANFLVAASATMILPFLSLYIGTFGEFSSAYIQKWSGFVFGITFLTAFLISPIWGRFGDKHGRKKILLITGFGIAISVFLMGYASSVTELFFLRLFMGLVTGFIPTSIALISAQTDKKRAGKVLATVQTGTVSGGLFGPLIGGSLVDVVGFQYTFILTSSVIALATFIVAIGIKEVVGNEKEKGKKIYSRKEVFNLVFQSKLLLAVMLISFFIQTANFSIQPLLALYVNELTVNTTNLAFLAGLAFSITGLGNLLSTRSWGNLGDKIGHGKVLIICLILSVVFFIPQAFVTNIWQLVFLRFLYGIQVGGLIPCMTAYIRQLAPLSVQGEILGYNQSFRFLGNVIGPVLGGLLSGYFGISFVFYFASSLFLVGLGILWFALKAEEVTVKADAHILKKVKDL</sequence>
<keyword evidence="6 7" id="KW-0472">Membrane</keyword>
<dbReference type="PROSITE" id="PS50850">
    <property type="entry name" value="MFS"/>
    <property type="match status" value="1"/>
</dbReference>
<dbReference type="Pfam" id="PF07690">
    <property type="entry name" value="MFS_1"/>
    <property type="match status" value="1"/>
</dbReference>
<keyword evidence="2" id="KW-0813">Transport</keyword>
<feature type="transmembrane region" description="Helical" evidence="7">
    <location>
        <begin position="205"/>
        <end position="228"/>
    </location>
</feature>
<evidence type="ECO:0000256" key="2">
    <source>
        <dbReference type="ARBA" id="ARBA00022448"/>
    </source>
</evidence>
<comment type="subcellular location">
    <subcellularLocation>
        <location evidence="1">Cell membrane</location>
        <topology evidence="1">Multi-pass membrane protein</topology>
    </subcellularLocation>
</comment>
<feature type="transmembrane region" description="Helical" evidence="7">
    <location>
        <begin position="374"/>
        <end position="392"/>
    </location>
</feature>
<dbReference type="OrthoDB" id="65739at2"/>
<feature type="transmembrane region" description="Helical" evidence="7">
    <location>
        <begin position="309"/>
        <end position="330"/>
    </location>
</feature>
<dbReference type="GO" id="GO:0005886">
    <property type="term" value="C:plasma membrane"/>
    <property type="evidence" value="ECO:0007669"/>
    <property type="project" value="UniProtKB-SubCell"/>
</dbReference>